<proteinExistence type="predicted"/>
<feature type="transmembrane region" description="Helical" evidence="1">
    <location>
        <begin position="59"/>
        <end position="76"/>
    </location>
</feature>
<evidence type="ECO:0000313" key="2">
    <source>
        <dbReference type="EMBL" id="QFI53682.1"/>
    </source>
</evidence>
<dbReference type="AlphaFoldDB" id="A0A5J6WRZ0"/>
<name>A0A5J6WRZ0_9GAMM</name>
<dbReference type="KEGG" id="asim:FE240_02545"/>
<keyword evidence="1" id="KW-1133">Transmembrane helix</keyword>
<protein>
    <recommendedName>
        <fullName evidence="4">DUF2189 domain-containing protein</fullName>
    </recommendedName>
</protein>
<dbReference type="InterPro" id="IPR047798">
    <property type="entry name" value="BPSS1780-like"/>
</dbReference>
<evidence type="ECO:0000256" key="1">
    <source>
        <dbReference type="SAM" id="Phobius"/>
    </source>
</evidence>
<accession>A0A5J6WRZ0</accession>
<dbReference type="EMBL" id="CP040449">
    <property type="protein sequence ID" value="QFI53682.1"/>
    <property type="molecule type" value="Genomic_DNA"/>
</dbReference>
<organism evidence="2 3">
    <name type="scientific">Aeromonas simiae</name>
    <dbReference type="NCBI Taxonomy" id="218936"/>
    <lineage>
        <taxon>Bacteria</taxon>
        <taxon>Pseudomonadati</taxon>
        <taxon>Pseudomonadota</taxon>
        <taxon>Gammaproteobacteria</taxon>
        <taxon>Aeromonadales</taxon>
        <taxon>Aeromonadaceae</taxon>
        <taxon>Aeromonas</taxon>
    </lineage>
</organism>
<reference evidence="2 3" key="1">
    <citation type="submission" date="2019-05" db="EMBL/GenBank/DDBJ databases">
        <title>OXA-830, a novel chromosomally encoded expanded-spectrum class D beta-lactamase in Aeromonas simiae.</title>
        <authorList>
            <person name="Zhou W."/>
            <person name="Chen Q."/>
        </authorList>
    </citation>
    <scope>NUCLEOTIDE SEQUENCE [LARGE SCALE GENOMIC DNA]</scope>
    <source>
        <strain evidence="2 3">A6</strain>
    </source>
</reference>
<evidence type="ECO:0000313" key="3">
    <source>
        <dbReference type="Proteomes" id="UP000594034"/>
    </source>
</evidence>
<dbReference type="Proteomes" id="UP000594034">
    <property type="component" value="Chromosome"/>
</dbReference>
<evidence type="ECO:0008006" key="4">
    <source>
        <dbReference type="Google" id="ProtNLM"/>
    </source>
</evidence>
<keyword evidence="1" id="KW-0472">Membrane</keyword>
<feature type="transmembrane region" description="Helical" evidence="1">
    <location>
        <begin position="194"/>
        <end position="222"/>
    </location>
</feature>
<dbReference type="RefSeq" id="WP_193003265.1">
    <property type="nucleotide sequence ID" value="NZ_CP040449.1"/>
</dbReference>
<gene>
    <name evidence="2" type="ORF">FE240_02545</name>
</gene>
<feature type="transmembrane region" description="Helical" evidence="1">
    <location>
        <begin position="145"/>
        <end position="173"/>
    </location>
</feature>
<keyword evidence="3" id="KW-1185">Reference proteome</keyword>
<feature type="transmembrane region" description="Helical" evidence="1">
    <location>
        <begin position="21"/>
        <end position="47"/>
    </location>
</feature>
<dbReference type="NCBIfam" id="NF041043">
    <property type="entry name" value="BPSS1780_fam"/>
    <property type="match status" value="1"/>
</dbReference>
<feature type="transmembrane region" description="Helical" evidence="1">
    <location>
        <begin position="97"/>
        <end position="119"/>
    </location>
</feature>
<keyword evidence="1" id="KW-0812">Transmembrane</keyword>
<sequence length="257" mass="28791">MQTHPMPRRHPAGRGWYWTRGGFALFLHGRGVSVVMLLCWLTIGLLLEMLPIGGVISNLLYMVWMAGWMAAAQRAWRERQIRFDDLFTGFRQQFRSLLAGGVVLILALLPIELLSSALLTHWEPAQLLLAQEPLNLSFTVDEMRAVLLAVSLSLLMAVPLLMAITFAPALILLQKVPVHHALWLSFIGCLRNMWPFLTWSLLACVLLLLSSMLLVVGLLVVIPTLNYSVYVAYRDIFTDGEMPVMPSDEAPAAHFDA</sequence>